<name>A0A7J7M7I9_9MAGN</name>
<feature type="non-terminal residue" evidence="2">
    <location>
        <position position="1"/>
    </location>
</feature>
<sequence>MQPTISAGYLFTNNAQLIWELLHKVYSQRENNAKIFQLSNEIRNFKQASAPSEKVRIPPTAAEIYAKIMEKTRVFQFLAGLNPNFEYVRVHLLDRTHFPTLEMAHAYCLSDQSRRSPMPHISRIPSETSVMVVRYAYPALPPVPSQTSHTSSPSHFPLPAASGNSRPPRKKCDYYGRQPPTPDCQASSVAPGLPPTIDSPLSGIEPFPTASIPVTTNDDSPVSHSDDDRPIAIRKEKSNAGKPDRYSDTAVYSIADSSDANLMLALGDHEPSVYAEPDCWSPAKAKVASI</sequence>
<dbReference type="PANTHER" id="PTHR34222">
    <property type="entry name" value="GAG_PRE-INTEGRS DOMAIN-CONTAINING PROTEIN"/>
    <property type="match status" value="1"/>
</dbReference>
<feature type="compositionally biased region" description="Polar residues" evidence="1">
    <location>
        <begin position="212"/>
        <end position="223"/>
    </location>
</feature>
<dbReference type="EMBL" id="JACGCM010001726">
    <property type="protein sequence ID" value="KAF6150845.1"/>
    <property type="molecule type" value="Genomic_DNA"/>
</dbReference>
<evidence type="ECO:0000256" key="1">
    <source>
        <dbReference type="SAM" id="MobiDB-lite"/>
    </source>
</evidence>
<reference evidence="2 3" key="1">
    <citation type="journal article" date="2020" name="IScience">
        <title>Genome Sequencing of the Endangered Kingdonia uniflora (Circaeasteraceae, Ranunculales) Reveals Potential Mechanisms of Evolutionary Specialization.</title>
        <authorList>
            <person name="Sun Y."/>
            <person name="Deng T."/>
            <person name="Zhang A."/>
            <person name="Moore M.J."/>
            <person name="Landis J.B."/>
            <person name="Lin N."/>
            <person name="Zhang H."/>
            <person name="Zhang X."/>
            <person name="Huang J."/>
            <person name="Zhang X."/>
            <person name="Sun H."/>
            <person name="Wang H."/>
        </authorList>
    </citation>
    <scope>NUCLEOTIDE SEQUENCE [LARGE SCALE GENOMIC DNA]</scope>
    <source>
        <strain evidence="2">TB1705</strain>
        <tissue evidence="2">Leaf</tissue>
    </source>
</reference>
<feature type="compositionally biased region" description="Low complexity" evidence="1">
    <location>
        <begin position="145"/>
        <end position="159"/>
    </location>
</feature>
<evidence type="ECO:0000313" key="3">
    <source>
        <dbReference type="Proteomes" id="UP000541444"/>
    </source>
</evidence>
<dbReference type="PANTHER" id="PTHR34222:SF37">
    <property type="entry name" value="RETROTRANSPOSON GAG DOMAIN-CONTAINING PROTEIN"/>
    <property type="match status" value="1"/>
</dbReference>
<gene>
    <name evidence="2" type="ORF">GIB67_020928</name>
</gene>
<comment type="caution">
    <text evidence="2">The sequence shown here is derived from an EMBL/GenBank/DDBJ whole genome shotgun (WGS) entry which is preliminary data.</text>
</comment>
<dbReference type="OrthoDB" id="687178at2759"/>
<accession>A0A7J7M7I9</accession>
<organism evidence="2 3">
    <name type="scientific">Kingdonia uniflora</name>
    <dbReference type="NCBI Taxonomy" id="39325"/>
    <lineage>
        <taxon>Eukaryota</taxon>
        <taxon>Viridiplantae</taxon>
        <taxon>Streptophyta</taxon>
        <taxon>Embryophyta</taxon>
        <taxon>Tracheophyta</taxon>
        <taxon>Spermatophyta</taxon>
        <taxon>Magnoliopsida</taxon>
        <taxon>Ranunculales</taxon>
        <taxon>Circaeasteraceae</taxon>
        <taxon>Kingdonia</taxon>
    </lineage>
</organism>
<proteinExistence type="predicted"/>
<protein>
    <submittedName>
        <fullName evidence="2">Uncharacterized protein</fullName>
    </submittedName>
</protein>
<evidence type="ECO:0000313" key="2">
    <source>
        <dbReference type="EMBL" id="KAF6150845.1"/>
    </source>
</evidence>
<dbReference type="Proteomes" id="UP000541444">
    <property type="component" value="Unassembled WGS sequence"/>
</dbReference>
<keyword evidence="3" id="KW-1185">Reference proteome</keyword>
<feature type="region of interest" description="Disordered" evidence="1">
    <location>
        <begin position="143"/>
        <end position="230"/>
    </location>
</feature>
<dbReference type="AlphaFoldDB" id="A0A7J7M7I9"/>